<evidence type="ECO:0000256" key="2">
    <source>
        <dbReference type="ARBA" id="ARBA00003775"/>
    </source>
</evidence>
<evidence type="ECO:0000256" key="3">
    <source>
        <dbReference type="ARBA" id="ARBA00005224"/>
    </source>
</evidence>
<evidence type="ECO:0000313" key="17">
    <source>
        <dbReference type="Proteomes" id="UP000003706"/>
    </source>
</evidence>
<dbReference type="NCBIfam" id="NF003366">
    <property type="entry name" value="PRK04439.1-5"/>
    <property type="match status" value="1"/>
</dbReference>
<keyword evidence="10 14" id="KW-0067">ATP-binding</keyword>
<dbReference type="AlphaFoldDB" id="H1L158"/>
<dbReference type="STRING" id="647171.MetfoDRAFT_1782"/>
<comment type="pathway">
    <text evidence="3 14">Amino-acid biosynthesis; S-adenosyl-L-methionine biosynthesis; S-adenosyl-L-methionine from L-methionine: step 1/1.</text>
</comment>
<proteinExistence type="inferred from homology"/>
<keyword evidence="17" id="KW-1185">Reference proteome</keyword>
<dbReference type="HAMAP" id="MF_00136">
    <property type="entry name" value="S_AdoMet_synth2"/>
    <property type="match status" value="1"/>
</dbReference>
<evidence type="ECO:0000256" key="15">
    <source>
        <dbReference type="SAM" id="Coils"/>
    </source>
</evidence>
<evidence type="ECO:0000256" key="9">
    <source>
        <dbReference type="ARBA" id="ARBA00022741"/>
    </source>
</evidence>
<dbReference type="NCBIfam" id="NF003364">
    <property type="entry name" value="PRK04439.1-3"/>
    <property type="match status" value="1"/>
</dbReference>
<dbReference type="Gene3D" id="3.30.300.280">
    <property type="entry name" value="S-adenosylmethionine synthetase, C-terminal domain"/>
    <property type="match status" value="2"/>
</dbReference>
<evidence type="ECO:0000256" key="6">
    <source>
        <dbReference type="ARBA" id="ARBA00020319"/>
    </source>
</evidence>
<organism evidence="16 17">
    <name type="scientific">Methanotorris formicicus Mc-S-70</name>
    <dbReference type="NCBI Taxonomy" id="647171"/>
    <lineage>
        <taxon>Archaea</taxon>
        <taxon>Methanobacteriati</taxon>
        <taxon>Methanobacteriota</taxon>
        <taxon>Methanomada group</taxon>
        <taxon>Methanococci</taxon>
        <taxon>Methanococcales</taxon>
        <taxon>Methanocaldococcaceae</taxon>
        <taxon>Methanotorris</taxon>
    </lineage>
</organism>
<dbReference type="Gene3D" id="3.30.300.10">
    <property type="match status" value="1"/>
</dbReference>
<dbReference type="InterPro" id="IPR042544">
    <property type="entry name" value="AdoMet_synthase_3"/>
</dbReference>
<dbReference type="GO" id="GO:0004478">
    <property type="term" value="F:methionine adenosyltransferase activity"/>
    <property type="evidence" value="ECO:0007669"/>
    <property type="project" value="UniProtKB-UniRule"/>
</dbReference>
<evidence type="ECO:0000256" key="1">
    <source>
        <dbReference type="ARBA" id="ARBA00001946"/>
    </source>
</evidence>
<dbReference type="UniPathway" id="UPA00315">
    <property type="reaction ID" value="UER00080"/>
</dbReference>
<name>H1L158_9EURY</name>
<dbReference type="PATRIC" id="fig|647171.4.peg.1723"/>
<comment type="catalytic activity">
    <reaction evidence="13 14">
        <text>L-methionine + ATP + H2O = S-adenosyl-L-methionine + phosphate + diphosphate</text>
        <dbReference type="Rhea" id="RHEA:21080"/>
        <dbReference type="ChEBI" id="CHEBI:15377"/>
        <dbReference type="ChEBI" id="CHEBI:30616"/>
        <dbReference type="ChEBI" id="CHEBI:33019"/>
        <dbReference type="ChEBI" id="CHEBI:43474"/>
        <dbReference type="ChEBI" id="CHEBI:57844"/>
        <dbReference type="ChEBI" id="CHEBI:59789"/>
        <dbReference type="EC" id="2.5.1.6"/>
    </reaction>
</comment>
<evidence type="ECO:0000256" key="8">
    <source>
        <dbReference type="ARBA" id="ARBA00022679"/>
    </source>
</evidence>
<evidence type="ECO:0000256" key="10">
    <source>
        <dbReference type="ARBA" id="ARBA00022840"/>
    </source>
</evidence>
<keyword evidence="15" id="KW-0175">Coiled coil</keyword>
<keyword evidence="7 14" id="KW-0554">One-carbon metabolism</keyword>
<evidence type="ECO:0000313" key="16">
    <source>
        <dbReference type="EMBL" id="EHP84035.1"/>
    </source>
</evidence>
<comment type="cofactor">
    <cofactor evidence="1 14">
        <name>Mg(2+)</name>
        <dbReference type="ChEBI" id="CHEBI:18420"/>
    </cofactor>
</comment>
<reference evidence="16 17" key="1">
    <citation type="submission" date="2011-09" db="EMBL/GenBank/DDBJ databases">
        <title>The draft genome of Methanotorris formicicus Mc-S-70.</title>
        <authorList>
            <consortium name="US DOE Joint Genome Institute (JGI-PGF)"/>
            <person name="Lucas S."/>
            <person name="Han J."/>
            <person name="Lapidus A."/>
            <person name="Cheng J.-F."/>
            <person name="Goodwin L."/>
            <person name="Pitluck S."/>
            <person name="Peters L."/>
            <person name="Land M.L."/>
            <person name="Hauser L."/>
            <person name="Sieprawska-Lupa M."/>
            <person name="Takai K."/>
            <person name="Miyazaki J."/>
            <person name="Whitman W."/>
            <person name="Woyke T.J."/>
        </authorList>
    </citation>
    <scope>NUCLEOTIDE SEQUENCE [LARGE SCALE GENOMIC DNA]</scope>
    <source>
        <strain evidence="16 17">Mc-S-70</strain>
    </source>
</reference>
<evidence type="ECO:0000256" key="4">
    <source>
        <dbReference type="ARBA" id="ARBA00009691"/>
    </source>
</evidence>
<dbReference type="GO" id="GO:0000287">
    <property type="term" value="F:magnesium ion binding"/>
    <property type="evidence" value="ECO:0007669"/>
    <property type="project" value="UniProtKB-UniRule"/>
</dbReference>
<evidence type="ECO:0000256" key="11">
    <source>
        <dbReference type="ARBA" id="ARBA00022842"/>
    </source>
</evidence>
<dbReference type="GO" id="GO:0005524">
    <property type="term" value="F:ATP binding"/>
    <property type="evidence" value="ECO:0007669"/>
    <property type="project" value="UniProtKB-UniRule"/>
</dbReference>
<dbReference type="EC" id="2.5.1.6" evidence="5 14"/>
<dbReference type="GO" id="GO:0006730">
    <property type="term" value="P:one-carbon metabolic process"/>
    <property type="evidence" value="ECO:0007669"/>
    <property type="project" value="UniProtKB-KW"/>
</dbReference>
<comment type="similarity">
    <text evidence="4 14">Belongs to the AdoMet synthase 2 family.</text>
</comment>
<evidence type="ECO:0000256" key="5">
    <source>
        <dbReference type="ARBA" id="ARBA00012828"/>
    </source>
</evidence>
<sequence>MCFSHMLIKHHLKNNEGDGMRNIIVKKLDLQPVEERPVEIVERKGLGHPDSICDGIAESVSRALCNMYKERFGTVLHHNTDQVELVGGHAYPKFGGGNMVSPIYILLSGRATMQIHDKEKNEIIKLPVSTVAVKAAREYLKKILRNADIDKDVVVDCRIGQGSMDLIDVFERQKNKVPLSNDTSFGVGYAPLSTTEKIVLETEKYLNSDELKKELPAVGEDIKVMGLREGKKITLTIAMAVVDKYVKDVEEYRKIIEDVRSRIEKIAKEIAKDYEVEIHINTADDYERESVFLTVIGTSAEMGDDGSVGRGNRVNGLITPFRPMSMEAASGKNPINHVGKIYNILANLIANDIAKLDGVKECYVRILSQIGKPIDQPKALDIEIITEEGYKLEYIEPKAKEIANKWLDNIMEVTEMIIEGKVTTF</sequence>
<evidence type="ECO:0000256" key="13">
    <source>
        <dbReference type="ARBA" id="ARBA00048344"/>
    </source>
</evidence>
<evidence type="ECO:0000256" key="14">
    <source>
        <dbReference type="HAMAP-Rule" id="MF_00136"/>
    </source>
</evidence>
<dbReference type="Proteomes" id="UP000003706">
    <property type="component" value="Unassembled WGS sequence"/>
</dbReference>
<dbReference type="PANTHER" id="PTHR36697:SF1">
    <property type="entry name" value="S-ADENOSYLMETHIONINE SYNTHASE"/>
    <property type="match status" value="1"/>
</dbReference>
<feature type="coiled-coil region" evidence="15">
    <location>
        <begin position="242"/>
        <end position="269"/>
    </location>
</feature>
<accession>H1L158</accession>
<evidence type="ECO:0000256" key="7">
    <source>
        <dbReference type="ARBA" id="ARBA00022563"/>
    </source>
</evidence>
<evidence type="ECO:0000256" key="12">
    <source>
        <dbReference type="ARBA" id="ARBA00032151"/>
    </source>
</evidence>
<comment type="function">
    <text evidence="2 14">Catalyzes the formation of S-adenosylmethionine from methionine and ATP.</text>
</comment>
<dbReference type="EMBL" id="AGJL01000062">
    <property type="protein sequence ID" value="EHP84035.1"/>
    <property type="molecule type" value="Genomic_DNA"/>
</dbReference>
<keyword evidence="11 14" id="KW-0460">Magnesium</keyword>
<gene>
    <name evidence="14" type="primary">mat</name>
    <name evidence="16" type="ORF">MetfoDRAFT_1782</name>
</gene>
<dbReference type="InterPro" id="IPR002795">
    <property type="entry name" value="S-AdoMet_synthetase_arc"/>
</dbReference>
<feature type="binding site" evidence="14">
    <location>
        <begin position="160"/>
        <end position="165"/>
    </location>
    <ligand>
        <name>ATP</name>
        <dbReference type="ChEBI" id="CHEBI:30616"/>
    </ligand>
</feature>
<dbReference type="InterPro" id="IPR027790">
    <property type="entry name" value="AdoMet_synthase_2_family"/>
</dbReference>
<keyword evidence="8 14" id="KW-0808">Transferase</keyword>
<protein>
    <recommendedName>
        <fullName evidence="6 14">S-adenosylmethionine synthase</fullName>
        <shortName evidence="14">AdoMet synthase</shortName>
        <ecNumber evidence="5 14">2.5.1.6</ecNumber>
    </recommendedName>
    <alternativeName>
        <fullName evidence="12 14">Methionine adenosyltransferase</fullName>
    </alternativeName>
</protein>
<dbReference type="GO" id="GO:0006556">
    <property type="term" value="P:S-adenosylmethionine biosynthetic process"/>
    <property type="evidence" value="ECO:0007669"/>
    <property type="project" value="UniProtKB-UniRule"/>
</dbReference>
<dbReference type="PANTHER" id="PTHR36697">
    <property type="entry name" value="S-ADENOSYLMETHIONINE SYNTHASE"/>
    <property type="match status" value="1"/>
</dbReference>
<keyword evidence="9 14" id="KW-0547">Nucleotide-binding</keyword>
<comment type="caution">
    <text evidence="16">The sequence shown here is derived from an EMBL/GenBank/DDBJ whole genome shotgun (WGS) entry which is preliminary data.</text>
</comment>
<dbReference type="Pfam" id="PF01941">
    <property type="entry name" value="AdoMet_Synthase"/>
    <property type="match status" value="1"/>
</dbReference>